<dbReference type="Gene3D" id="2.120.10.30">
    <property type="entry name" value="TolB, C-terminal domain"/>
    <property type="match status" value="1"/>
</dbReference>
<reference evidence="2 3" key="1">
    <citation type="submission" date="2023-07" db="EMBL/GenBank/DDBJ databases">
        <title>Sorghum-associated microbial communities from plants grown in Nebraska, USA.</title>
        <authorList>
            <person name="Schachtman D."/>
        </authorList>
    </citation>
    <scope>NUCLEOTIDE SEQUENCE [LARGE SCALE GENOMIC DNA]</scope>
    <source>
        <strain evidence="2 3">4129</strain>
    </source>
</reference>
<dbReference type="SUPFAM" id="SSF82171">
    <property type="entry name" value="DPP6 N-terminal domain-like"/>
    <property type="match status" value="1"/>
</dbReference>
<protein>
    <submittedName>
        <fullName evidence="2">Dipeptidyl aminopeptidase/acylaminoacyl peptidase</fullName>
    </submittedName>
</protein>
<dbReference type="GO" id="GO:0004177">
    <property type="term" value="F:aminopeptidase activity"/>
    <property type="evidence" value="ECO:0007669"/>
    <property type="project" value="UniProtKB-KW"/>
</dbReference>
<evidence type="ECO:0000313" key="3">
    <source>
        <dbReference type="Proteomes" id="UP001269081"/>
    </source>
</evidence>
<evidence type="ECO:0000313" key="2">
    <source>
        <dbReference type="EMBL" id="MDR7209922.1"/>
    </source>
</evidence>
<proteinExistence type="predicted"/>
<sequence>MVTVWIPEQDKVMQITTQKLPVGTFTQDYRFFVGYHPQDYEPQYDVYGYADFYITNVETGATTLIVTKQNRKLLTMGTSPDGRYISYFDLKNWWVYDTRTMKHTCLTGTMTTPLTDVENDRTSPSHPYGSPDWTSDGRVIIYDRYDIWLMSPDGKNRQRITDGFKRGTTYRLAAVNKLESKVNSFNFVSACYDTNNGLVLESQGDDKVTGYYYLNKSKLQKLFDTAAKNSRLKKAHNRNAYIFINETAVTAPKLMFLAKGKSEVLVRSNAHEDNFENATVQLISYTDARGNKLQGKLYYPTDFRLGKAYPLIVSIYEKQSYLFHSYAKPTQYDTLGFSPLNYASEGYLVLYPDIIYEIGEPGRSAVDCVENAVKAVMKLGIVEENHIGLIGHSFGGYETSFIVTQSKLFAAAVAGAGVTDMISGTLDIRSRQVQNSRYENGQYRMGRSLYVDFDGYIENSPVGQAANITTPLLSWHGKQDSSVKWEQSLELHVALRRLGKKHTMLIYPGEGHALAAPEACKDLCDRVRDWFDYYLKGIGTMP</sequence>
<dbReference type="InterPro" id="IPR029058">
    <property type="entry name" value="AB_hydrolase_fold"/>
</dbReference>
<dbReference type="RefSeq" id="WP_310280519.1">
    <property type="nucleotide sequence ID" value="NZ_JAVDWQ010000005.1"/>
</dbReference>
<organism evidence="2 3">
    <name type="scientific">Flavobacterium piscis</name>
    <dbReference type="NCBI Taxonomy" id="1114874"/>
    <lineage>
        <taxon>Bacteria</taxon>
        <taxon>Pseudomonadati</taxon>
        <taxon>Bacteroidota</taxon>
        <taxon>Flavobacteriia</taxon>
        <taxon>Flavobacteriales</taxon>
        <taxon>Flavobacteriaceae</taxon>
        <taxon>Flavobacterium</taxon>
    </lineage>
</organism>
<accession>A0ABU1Y6R6</accession>
<dbReference type="InterPro" id="IPR001375">
    <property type="entry name" value="Peptidase_S9_cat"/>
</dbReference>
<keyword evidence="2" id="KW-0031">Aminopeptidase</keyword>
<comment type="caution">
    <text evidence="2">The sequence shown here is derived from an EMBL/GenBank/DDBJ whole genome shotgun (WGS) entry which is preliminary data.</text>
</comment>
<dbReference type="PANTHER" id="PTHR11731">
    <property type="entry name" value="PROTEASE FAMILY S9B,C DIPEPTIDYL-PEPTIDASE IV-RELATED"/>
    <property type="match status" value="1"/>
</dbReference>
<dbReference type="PANTHER" id="PTHR11731:SF193">
    <property type="entry name" value="DIPEPTIDYL PEPTIDASE 9"/>
    <property type="match status" value="1"/>
</dbReference>
<feature type="domain" description="Peptidase S9 prolyl oligopeptidase catalytic" evidence="1">
    <location>
        <begin position="369"/>
        <end position="536"/>
    </location>
</feature>
<dbReference type="SUPFAM" id="SSF53474">
    <property type="entry name" value="alpha/beta-Hydrolases"/>
    <property type="match status" value="1"/>
</dbReference>
<gene>
    <name evidence="2" type="ORF">J2W48_001861</name>
</gene>
<dbReference type="Pfam" id="PF00326">
    <property type="entry name" value="Peptidase_S9"/>
    <property type="match status" value="1"/>
</dbReference>
<dbReference type="EMBL" id="JAVDWQ010000005">
    <property type="protein sequence ID" value="MDR7209922.1"/>
    <property type="molecule type" value="Genomic_DNA"/>
</dbReference>
<dbReference type="InterPro" id="IPR050278">
    <property type="entry name" value="Serine_Prot_S9B/DPPIV"/>
</dbReference>
<dbReference type="Gene3D" id="3.40.50.1820">
    <property type="entry name" value="alpha/beta hydrolase"/>
    <property type="match status" value="1"/>
</dbReference>
<name>A0ABU1Y6R6_9FLAO</name>
<dbReference type="InterPro" id="IPR011042">
    <property type="entry name" value="6-blade_b-propeller_TolB-like"/>
</dbReference>
<dbReference type="Proteomes" id="UP001269081">
    <property type="component" value="Unassembled WGS sequence"/>
</dbReference>
<evidence type="ECO:0000259" key="1">
    <source>
        <dbReference type="Pfam" id="PF00326"/>
    </source>
</evidence>
<keyword evidence="2" id="KW-0645">Protease</keyword>
<keyword evidence="2" id="KW-0378">Hydrolase</keyword>
<keyword evidence="3" id="KW-1185">Reference proteome</keyword>